<sequence length="109" mass="12177">MSSTAFAVIYQTMWPASLRDTMYWHRAHLLQMFEIYTIAFACILMFAESGLDARTFAWCLRPHHQGSDFASLLCQAKKAFSIYRQPLTLAGFSAACGHSSSTASGAFRP</sequence>
<accession>A0ABN9X0F0</accession>
<keyword evidence="1" id="KW-0812">Transmembrane</keyword>
<evidence type="ECO:0000256" key="1">
    <source>
        <dbReference type="SAM" id="Phobius"/>
    </source>
</evidence>
<dbReference type="Proteomes" id="UP001189429">
    <property type="component" value="Unassembled WGS sequence"/>
</dbReference>
<comment type="caution">
    <text evidence="2">The sequence shown here is derived from an EMBL/GenBank/DDBJ whole genome shotgun (WGS) entry which is preliminary data.</text>
</comment>
<keyword evidence="3" id="KW-1185">Reference proteome</keyword>
<evidence type="ECO:0000313" key="2">
    <source>
        <dbReference type="EMBL" id="CAK0892724.1"/>
    </source>
</evidence>
<evidence type="ECO:0000313" key="3">
    <source>
        <dbReference type="Proteomes" id="UP001189429"/>
    </source>
</evidence>
<feature type="non-terminal residue" evidence="2">
    <location>
        <position position="109"/>
    </location>
</feature>
<keyword evidence="1" id="KW-1133">Transmembrane helix</keyword>
<protein>
    <submittedName>
        <fullName evidence="2">Uncharacterized protein</fullName>
    </submittedName>
</protein>
<reference evidence="2" key="1">
    <citation type="submission" date="2023-10" db="EMBL/GenBank/DDBJ databases">
        <authorList>
            <person name="Chen Y."/>
            <person name="Shah S."/>
            <person name="Dougan E. K."/>
            <person name="Thang M."/>
            <person name="Chan C."/>
        </authorList>
    </citation>
    <scope>NUCLEOTIDE SEQUENCE [LARGE SCALE GENOMIC DNA]</scope>
</reference>
<feature type="transmembrane region" description="Helical" evidence="1">
    <location>
        <begin position="28"/>
        <end position="47"/>
    </location>
</feature>
<gene>
    <name evidence="2" type="ORF">PCOR1329_LOCUS72305</name>
</gene>
<keyword evidence="1" id="KW-0472">Membrane</keyword>
<organism evidence="2 3">
    <name type="scientific">Prorocentrum cordatum</name>
    <dbReference type="NCBI Taxonomy" id="2364126"/>
    <lineage>
        <taxon>Eukaryota</taxon>
        <taxon>Sar</taxon>
        <taxon>Alveolata</taxon>
        <taxon>Dinophyceae</taxon>
        <taxon>Prorocentrales</taxon>
        <taxon>Prorocentraceae</taxon>
        <taxon>Prorocentrum</taxon>
    </lineage>
</organism>
<proteinExistence type="predicted"/>
<dbReference type="EMBL" id="CAUYUJ010019656">
    <property type="protein sequence ID" value="CAK0892724.1"/>
    <property type="molecule type" value="Genomic_DNA"/>
</dbReference>
<name>A0ABN9X0F0_9DINO</name>